<keyword evidence="4" id="KW-1185">Reference proteome</keyword>
<keyword evidence="3" id="KW-0413">Isomerase</keyword>
<dbReference type="Proteomes" id="UP000289886">
    <property type="component" value="Unassembled WGS sequence"/>
</dbReference>
<name>A0A444UGB8_ACIRT</name>
<feature type="compositionally biased region" description="Polar residues" evidence="2">
    <location>
        <begin position="456"/>
        <end position="480"/>
    </location>
</feature>
<accession>A0A444UGB8</accession>
<sequence length="535" mass="60487">MLLPSKLVLKNKSNPCINVVDHSDELRKEARQLKKELLAAKQRKEESHEKEVEKEIENAEKAPNVAVAEYLEERKKYDELRKQKNKKGTTREQQTLALLEQFKSKLSSAITVTPEEDVEELAAEDDDKGWMSHVLQFDEQSRKVKDATMQDEDTFEIHDPRNPVNKRRREESKKIMREKKERRTPRQLNTSADGQLAAELEVICRRSRSSGPPGVNWSDDSPAPDPDVRHQGTETRTNLYTSTGPTDRNSTASHSGTVTSYHYDSNRLHAYDSPKVKLATYDGKEDWESFLLPFECQARKEDYSLLKQQLLQRFCQKDPPTTVRRKLGELRQTPESSAKFAEEILAPVLQRLDAQNISSARAQITNPAPQKARFSLGSTERPVRPAQGLEANPSTPSPPLSFYGSTPRQLNTSADGQLAAELEVICRRSRSSGPPGVNWSDDSPAPDPDVRHQGTETRTNLYTSTGPTDRNSTASHSGTVTSYHYDSNRLHAYDSPKVKLATYDGKEDWESFLLPFECQARKYGLNGAQSVEKLH</sequence>
<dbReference type="GO" id="GO:0016853">
    <property type="term" value="F:isomerase activity"/>
    <property type="evidence" value="ECO:0007669"/>
    <property type="project" value="UniProtKB-KW"/>
</dbReference>
<feature type="compositionally biased region" description="Basic and acidic residues" evidence="2">
    <location>
        <begin position="168"/>
        <end position="181"/>
    </location>
</feature>
<gene>
    <name evidence="3" type="ORF">EOD39_14315</name>
</gene>
<dbReference type="EMBL" id="SCEB01214620">
    <property type="protein sequence ID" value="RXM34220.1"/>
    <property type="molecule type" value="Genomic_DNA"/>
</dbReference>
<feature type="region of interest" description="Disordered" evidence="2">
    <location>
        <begin position="429"/>
        <end position="480"/>
    </location>
</feature>
<evidence type="ECO:0000313" key="3">
    <source>
        <dbReference type="EMBL" id="RXM34220.1"/>
    </source>
</evidence>
<evidence type="ECO:0000256" key="1">
    <source>
        <dbReference type="SAM" id="Coils"/>
    </source>
</evidence>
<feature type="compositionally biased region" description="Polar residues" evidence="2">
    <location>
        <begin position="234"/>
        <end position="263"/>
    </location>
</feature>
<organism evidence="3 4">
    <name type="scientific">Acipenser ruthenus</name>
    <name type="common">Sterlet sturgeon</name>
    <dbReference type="NCBI Taxonomy" id="7906"/>
    <lineage>
        <taxon>Eukaryota</taxon>
        <taxon>Metazoa</taxon>
        <taxon>Chordata</taxon>
        <taxon>Craniata</taxon>
        <taxon>Vertebrata</taxon>
        <taxon>Euteleostomi</taxon>
        <taxon>Actinopterygii</taxon>
        <taxon>Chondrostei</taxon>
        <taxon>Acipenseriformes</taxon>
        <taxon>Acipenseridae</taxon>
        <taxon>Acipenser</taxon>
    </lineage>
</organism>
<evidence type="ECO:0000256" key="2">
    <source>
        <dbReference type="SAM" id="MobiDB-lite"/>
    </source>
</evidence>
<reference evidence="3 4" key="1">
    <citation type="submission" date="2019-01" db="EMBL/GenBank/DDBJ databases">
        <title>Draft Genome and Complete Hox-Cluster Characterization of the Sterlet Sturgeon (Acipenser ruthenus).</title>
        <authorList>
            <person name="Wei Q."/>
        </authorList>
    </citation>
    <scope>NUCLEOTIDE SEQUENCE [LARGE SCALE GENOMIC DNA]</scope>
    <source>
        <strain evidence="3">WHYD16114868_AA</strain>
        <tissue evidence="3">Blood</tissue>
    </source>
</reference>
<keyword evidence="1" id="KW-0175">Coiled coil</keyword>
<evidence type="ECO:0000313" key="4">
    <source>
        <dbReference type="Proteomes" id="UP000289886"/>
    </source>
</evidence>
<feature type="region of interest" description="Disordered" evidence="2">
    <location>
        <begin position="366"/>
        <end position="411"/>
    </location>
</feature>
<dbReference type="CDD" id="cd22288">
    <property type="entry name" value="CWC27_CTD"/>
    <property type="match status" value="1"/>
</dbReference>
<comment type="caution">
    <text evidence="3">The sequence shown here is derived from an EMBL/GenBank/DDBJ whole genome shotgun (WGS) entry which is preliminary data.</text>
</comment>
<feature type="coiled-coil region" evidence="1">
    <location>
        <begin position="23"/>
        <end position="87"/>
    </location>
</feature>
<dbReference type="AlphaFoldDB" id="A0A444UGB8"/>
<feature type="region of interest" description="Disordered" evidence="2">
    <location>
        <begin position="141"/>
        <end position="263"/>
    </location>
</feature>
<protein>
    <submittedName>
        <fullName evidence="3">Peptidyl-prolyl cis-trans isomerase CWC27-like</fullName>
    </submittedName>
</protein>
<proteinExistence type="predicted"/>